<proteinExistence type="inferred from homology"/>
<dbReference type="Gene3D" id="3.90.550.10">
    <property type="entry name" value="Spore Coat Polysaccharide Biosynthesis Protein SpsA, Chain A"/>
    <property type="match status" value="1"/>
</dbReference>
<organism evidence="6 7">
    <name type="scientific">Limnofasciculus baicalensis BBK-W-15</name>
    <dbReference type="NCBI Taxonomy" id="2699891"/>
    <lineage>
        <taxon>Bacteria</taxon>
        <taxon>Bacillati</taxon>
        <taxon>Cyanobacteriota</taxon>
        <taxon>Cyanophyceae</taxon>
        <taxon>Coleofasciculales</taxon>
        <taxon>Coleofasciculaceae</taxon>
        <taxon>Limnofasciculus</taxon>
        <taxon>Limnofasciculus baicalensis</taxon>
    </lineage>
</organism>
<evidence type="ECO:0000256" key="4">
    <source>
        <dbReference type="ARBA" id="ARBA00022679"/>
    </source>
</evidence>
<dbReference type="RefSeq" id="WP_254011100.1">
    <property type="nucleotide sequence ID" value="NZ_JAMZMM010000048.1"/>
</dbReference>
<keyword evidence="7" id="KW-1185">Reference proteome</keyword>
<dbReference type="SUPFAM" id="SSF53448">
    <property type="entry name" value="Nucleotide-diphospho-sugar transferases"/>
    <property type="match status" value="1"/>
</dbReference>
<evidence type="ECO:0000256" key="2">
    <source>
        <dbReference type="ARBA" id="ARBA00006739"/>
    </source>
</evidence>
<comment type="pathway">
    <text evidence="1">Cell wall biogenesis; cell wall polysaccharide biosynthesis.</text>
</comment>
<dbReference type="Pfam" id="PF00535">
    <property type="entry name" value="Glycos_transf_2"/>
    <property type="match status" value="1"/>
</dbReference>
<protein>
    <submittedName>
        <fullName evidence="6">Glycosyltransferase family 2 protein</fullName>
    </submittedName>
</protein>
<keyword evidence="3" id="KW-0328">Glycosyltransferase</keyword>
<dbReference type="CDD" id="cd04186">
    <property type="entry name" value="GT_2_like_c"/>
    <property type="match status" value="1"/>
</dbReference>
<comment type="similarity">
    <text evidence="2">Belongs to the glycosyltransferase 2 family.</text>
</comment>
<evidence type="ECO:0000313" key="7">
    <source>
        <dbReference type="Proteomes" id="UP001204953"/>
    </source>
</evidence>
<evidence type="ECO:0000313" key="6">
    <source>
        <dbReference type="EMBL" id="MCP2728301.1"/>
    </source>
</evidence>
<comment type="caution">
    <text evidence="6">The sequence shown here is derived from an EMBL/GenBank/DDBJ whole genome shotgun (WGS) entry which is preliminary data.</text>
</comment>
<evidence type="ECO:0000256" key="1">
    <source>
        <dbReference type="ARBA" id="ARBA00004776"/>
    </source>
</evidence>
<gene>
    <name evidence="6" type="ORF">NJ959_07405</name>
</gene>
<feature type="domain" description="Glycosyltransferase 2-like" evidence="5">
    <location>
        <begin position="15"/>
        <end position="183"/>
    </location>
</feature>
<evidence type="ECO:0000256" key="3">
    <source>
        <dbReference type="ARBA" id="ARBA00022676"/>
    </source>
</evidence>
<dbReference type="AlphaFoldDB" id="A0AAE3GQY8"/>
<dbReference type="PANTHER" id="PTHR43179:SF12">
    <property type="entry name" value="GALACTOFURANOSYLTRANSFERASE GLFT2"/>
    <property type="match status" value="1"/>
</dbReference>
<dbReference type="GO" id="GO:0016757">
    <property type="term" value="F:glycosyltransferase activity"/>
    <property type="evidence" value="ECO:0007669"/>
    <property type="project" value="UniProtKB-KW"/>
</dbReference>
<dbReference type="InterPro" id="IPR029044">
    <property type="entry name" value="Nucleotide-diphossugar_trans"/>
</dbReference>
<dbReference type="EMBL" id="JAMZMM010000048">
    <property type="protein sequence ID" value="MCP2728301.1"/>
    <property type="molecule type" value="Genomic_DNA"/>
</dbReference>
<accession>A0AAE3GQY8</accession>
<evidence type="ECO:0000259" key="5">
    <source>
        <dbReference type="Pfam" id="PF00535"/>
    </source>
</evidence>
<name>A0AAE3GQY8_9CYAN</name>
<dbReference type="PANTHER" id="PTHR43179">
    <property type="entry name" value="RHAMNOSYLTRANSFERASE WBBL"/>
    <property type="match status" value="1"/>
</dbReference>
<sequence length="321" mass="36905">MIKIKIVDTNPKVFIIILNWNGKDLTIECLNSLKGIEYDNYQVVVVDNGSTDDSTTVIKEQFPHLLLLENGANLGFSAGNNVGIEYAIAHGADYIFLLNNDTIVDPQVISALMEASTKYPDAGIFGSKIYYYGSSEKIWYAGAQWFPDKLRFEHIGQGKIDNGKDWQDIRETDYICGCALLIKADVIKQIGMLEPKYFLMWEESDLCYRARRSGYKSIVVPSSKVWHKISASFSGGDKAPHYQYFWWRNRLLWIERNIPFSESFKLYPLIARDIFRQVRNYLSPQTTSQDRLRSKAALQGVQDYFLRSFGDCPSWVRSHIK</sequence>
<reference evidence="6" key="1">
    <citation type="submission" date="2022-06" db="EMBL/GenBank/DDBJ databases">
        <title>New cyanobacteria of genus Symplocastrum in benthos of Lake Baikal.</title>
        <authorList>
            <person name="Sorokovikova E."/>
            <person name="Tikhonova I."/>
            <person name="Krasnopeev A."/>
            <person name="Evseev P."/>
            <person name="Gladkikh A."/>
            <person name="Belykh O."/>
        </authorList>
    </citation>
    <scope>NUCLEOTIDE SEQUENCE</scope>
    <source>
        <strain evidence="6">BBK-W-15</strain>
    </source>
</reference>
<keyword evidence="4" id="KW-0808">Transferase</keyword>
<dbReference type="Proteomes" id="UP001204953">
    <property type="component" value="Unassembled WGS sequence"/>
</dbReference>
<dbReference type="InterPro" id="IPR001173">
    <property type="entry name" value="Glyco_trans_2-like"/>
</dbReference>